<evidence type="ECO:0000256" key="7">
    <source>
        <dbReference type="RuleBase" id="RU363032"/>
    </source>
</evidence>
<name>A0A345NMW6_9MICO</name>
<protein>
    <submittedName>
        <fullName evidence="9">ABC transporter permease</fullName>
    </submittedName>
</protein>
<keyword evidence="4 7" id="KW-0812">Transmembrane</keyword>
<dbReference type="InterPro" id="IPR045621">
    <property type="entry name" value="BPD_transp_1_N"/>
</dbReference>
<evidence type="ECO:0000256" key="4">
    <source>
        <dbReference type="ARBA" id="ARBA00022692"/>
    </source>
</evidence>
<feature type="transmembrane region" description="Helical" evidence="7">
    <location>
        <begin position="296"/>
        <end position="322"/>
    </location>
</feature>
<evidence type="ECO:0000313" key="9">
    <source>
        <dbReference type="EMBL" id="AXH96374.1"/>
    </source>
</evidence>
<reference evidence="9 10" key="1">
    <citation type="submission" date="2018-07" db="EMBL/GenBank/DDBJ databases">
        <title>Complete genome sequencing of Ornithinimicrobium sp. AMA3305.</title>
        <authorList>
            <person name="Bae J.-W."/>
        </authorList>
    </citation>
    <scope>NUCLEOTIDE SEQUENCE [LARGE SCALE GENOMIC DNA]</scope>
    <source>
        <strain evidence="9 10">AMA3305</strain>
    </source>
</reference>
<comment type="subcellular location">
    <subcellularLocation>
        <location evidence="1 7">Cell membrane</location>
        <topology evidence="1 7">Multi-pass membrane protein</topology>
    </subcellularLocation>
</comment>
<dbReference type="SUPFAM" id="SSF161098">
    <property type="entry name" value="MetI-like"/>
    <property type="match status" value="1"/>
</dbReference>
<dbReference type="GO" id="GO:0071916">
    <property type="term" value="F:dipeptide transmembrane transporter activity"/>
    <property type="evidence" value="ECO:0007669"/>
    <property type="project" value="TreeGrafter"/>
</dbReference>
<keyword evidence="6 7" id="KW-0472">Membrane</keyword>
<dbReference type="PANTHER" id="PTHR43163:SF6">
    <property type="entry name" value="DIPEPTIDE TRANSPORT SYSTEM PERMEASE PROTEIN DPPB-RELATED"/>
    <property type="match status" value="1"/>
</dbReference>
<dbReference type="Proteomes" id="UP000253790">
    <property type="component" value="Chromosome"/>
</dbReference>
<feature type="domain" description="ABC transmembrane type-1" evidence="8">
    <location>
        <begin position="110"/>
        <end position="319"/>
    </location>
</feature>
<dbReference type="RefSeq" id="WP_114928139.1">
    <property type="nucleotide sequence ID" value="NZ_CP031229.1"/>
</dbReference>
<evidence type="ECO:0000313" key="10">
    <source>
        <dbReference type="Proteomes" id="UP000253790"/>
    </source>
</evidence>
<keyword evidence="3" id="KW-1003">Cell membrane</keyword>
<comment type="similarity">
    <text evidence="7">Belongs to the binding-protein-dependent transport system permease family.</text>
</comment>
<dbReference type="InterPro" id="IPR035906">
    <property type="entry name" value="MetI-like_sf"/>
</dbReference>
<evidence type="ECO:0000256" key="5">
    <source>
        <dbReference type="ARBA" id="ARBA00022989"/>
    </source>
</evidence>
<organism evidence="9 10">
    <name type="scientific">Ornithinimicrobium avium</name>
    <dbReference type="NCBI Taxonomy" id="2283195"/>
    <lineage>
        <taxon>Bacteria</taxon>
        <taxon>Bacillati</taxon>
        <taxon>Actinomycetota</taxon>
        <taxon>Actinomycetes</taxon>
        <taxon>Micrococcales</taxon>
        <taxon>Ornithinimicrobiaceae</taxon>
        <taxon>Ornithinimicrobium</taxon>
    </lineage>
</organism>
<evidence type="ECO:0000256" key="6">
    <source>
        <dbReference type="ARBA" id="ARBA00023136"/>
    </source>
</evidence>
<feature type="transmembrane region" description="Helical" evidence="7">
    <location>
        <begin position="254"/>
        <end position="276"/>
    </location>
</feature>
<sequence length="331" mass="35921">MLIFAARRLLGAALTLLGVLLFTHIIFFQLSADPAVIICGQTCTPERIESIREVLGLDRGFWVQFGTFVSGLFVGSTYGEGATAVHCAAPCLGYSFQSNQDVTTMIVERLPVTLTLGIGAGILWLSYGVLSGLISAYRKGTWVDHSFNAVALAGIALPNYFVALILQYVLVVKLQVLPFPTTVAFRDDPGLWFDSYLMPWVVLALMYAAMYTRITRANVLDTLSENYMRTARAKGLAPRTVLLRHALRPSLTPVLTLYGMDLAALLGGALITETVFGLNGVGKLARDAITDNDQPVIMGVTLLAAFIVIVANIVVDMLYAALDPRIRTRAS</sequence>
<dbReference type="OrthoDB" id="5169641at2"/>
<dbReference type="KEGG" id="orn:DV701_09805"/>
<feature type="transmembrane region" description="Helical" evidence="7">
    <location>
        <begin position="114"/>
        <end position="137"/>
    </location>
</feature>
<evidence type="ECO:0000259" key="8">
    <source>
        <dbReference type="PROSITE" id="PS50928"/>
    </source>
</evidence>
<dbReference type="Pfam" id="PF00528">
    <property type="entry name" value="BPD_transp_1"/>
    <property type="match status" value="1"/>
</dbReference>
<proteinExistence type="inferred from homology"/>
<dbReference type="CDD" id="cd06261">
    <property type="entry name" value="TM_PBP2"/>
    <property type="match status" value="1"/>
</dbReference>
<dbReference type="InterPro" id="IPR000515">
    <property type="entry name" value="MetI-like"/>
</dbReference>
<dbReference type="AlphaFoldDB" id="A0A345NMW6"/>
<accession>A0A345NMW6</accession>
<dbReference type="Gene3D" id="1.10.3720.10">
    <property type="entry name" value="MetI-like"/>
    <property type="match status" value="1"/>
</dbReference>
<dbReference type="EMBL" id="CP031229">
    <property type="protein sequence ID" value="AXH96374.1"/>
    <property type="molecule type" value="Genomic_DNA"/>
</dbReference>
<feature type="transmembrane region" description="Helical" evidence="7">
    <location>
        <begin position="190"/>
        <end position="210"/>
    </location>
</feature>
<evidence type="ECO:0000256" key="2">
    <source>
        <dbReference type="ARBA" id="ARBA00022448"/>
    </source>
</evidence>
<dbReference type="GO" id="GO:0005886">
    <property type="term" value="C:plasma membrane"/>
    <property type="evidence" value="ECO:0007669"/>
    <property type="project" value="UniProtKB-SubCell"/>
</dbReference>
<evidence type="ECO:0000256" key="1">
    <source>
        <dbReference type="ARBA" id="ARBA00004651"/>
    </source>
</evidence>
<evidence type="ECO:0000256" key="3">
    <source>
        <dbReference type="ARBA" id="ARBA00022475"/>
    </source>
</evidence>
<gene>
    <name evidence="9" type="ORF">DV701_09805</name>
</gene>
<keyword evidence="5 7" id="KW-1133">Transmembrane helix</keyword>
<keyword evidence="2 7" id="KW-0813">Transport</keyword>
<keyword evidence="10" id="KW-1185">Reference proteome</keyword>
<feature type="transmembrane region" description="Helical" evidence="7">
    <location>
        <begin position="149"/>
        <end position="170"/>
    </location>
</feature>
<dbReference type="PROSITE" id="PS50928">
    <property type="entry name" value="ABC_TM1"/>
    <property type="match status" value="1"/>
</dbReference>
<dbReference type="Pfam" id="PF19300">
    <property type="entry name" value="BPD_transp_1_N"/>
    <property type="match status" value="1"/>
</dbReference>
<dbReference type="PANTHER" id="PTHR43163">
    <property type="entry name" value="DIPEPTIDE TRANSPORT SYSTEM PERMEASE PROTEIN DPPB-RELATED"/>
    <property type="match status" value="1"/>
</dbReference>